<protein>
    <recommendedName>
        <fullName evidence="3">F-box domain-containing protein</fullName>
    </recommendedName>
</protein>
<dbReference type="OrthoDB" id="10510512at2759"/>
<reference evidence="1 2" key="1">
    <citation type="submission" date="2016-03" db="EMBL/GenBank/DDBJ databases">
        <title>Comparative genomics of the ectomycorrhizal sister species Rhizopogon vinicolor and Rhizopogon vesiculosus (Basidiomycota: Boletales) reveals a divergence of the mating type B locus.</title>
        <authorList>
            <person name="Mujic A.B."/>
            <person name="Kuo A."/>
            <person name="Tritt A."/>
            <person name="Lipzen A."/>
            <person name="Chen C."/>
            <person name="Johnson J."/>
            <person name="Sharma A."/>
            <person name="Barry K."/>
            <person name="Grigoriev I.V."/>
            <person name="Spatafora J.W."/>
        </authorList>
    </citation>
    <scope>NUCLEOTIDE SEQUENCE [LARGE SCALE GENOMIC DNA]</scope>
    <source>
        <strain evidence="1 2">AM-OR11-056</strain>
    </source>
</reference>
<evidence type="ECO:0000313" key="2">
    <source>
        <dbReference type="Proteomes" id="UP000183567"/>
    </source>
</evidence>
<evidence type="ECO:0008006" key="3">
    <source>
        <dbReference type="Google" id="ProtNLM"/>
    </source>
</evidence>
<organism evidence="1 2">
    <name type="scientific">Rhizopogon vesiculosus</name>
    <dbReference type="NCBI Taxonomy" id="180088"/>
    <lineage>
        <taxon>Eukaryota</taxon>
        <taxon>Fungi</taxon>
        <taxon>Dikarya</taxon>
        <taxon>Basidiomycota</taxon>
        <taxon>Agaricomycotina</taxon>
        <taxon>Agaricomycetes</taxon>
        <taxon>Agaricomycetidae</taxon>
        <taxon>Boletales</taxon>
        <taxon>Suillineae</taxon>
        <taxon>Rhizopogonaceae</taxon>
        <taxon>Rhizopogon</taxon>
    </lineage>
</organism>
<proteinExistence type="predicted"/>
<sequence length="117" mass="13212">MPNREGTTLEVSSLLSDTVRSCKRLVKLNRPPLLNSAAWKYFSNLPTLDTLSIFGSSVLGSFALLDQDDLDFLNVRTFSFYTRMAADATTVIQRPEFPSLKKFALYFDNSSLEHNLL</sequence>
<dbReference type="AlphaFoldDB" id="A0A1J8Q5S9"/>
<comment type="caution">
    <text evidence="1">The sequence shown here is derived from an EMBL/GenBank/DDBJ whole genome shotgun (WGS) entry which is preliminary data.</text>
</comment>
<keyword evidence="2" id="KW-1185">Reference proteome</keyword>
<accession>A0A1J8Q5S9</accession>
<name>A0A1J8Q5S9_9AGAM</name>
<evidence type="ECO:0000313" key="1">
    <source>
        <dbReference type="EMBL" id="OJA09041.1"/>
    </source>
</evidence>
<gene>
    <name evidence="1" type="ORF">AZE42_09924</name>
</gene>
<dbReference type="EMBL" id="LVVM01006040">
    <property type="protein sequence ID" value="OJA09041.1"/>
    <property type="molecule type" value="Genomic_DNA"/>
</dbReference>
<dbReference type="Proteomes" id="UP000183567">
    <property type="component" value="Unassembled WGS sequence"/>
</dbReference>